<feature type="non-terminal residue" evidence="1">
    <location>
        <position position="1"/>
    </location>
</feature>
<keyword evidence="2" id="KW-1185">Reference proteome</keyword>
<protein>
    <submittedName>
        <fullName evidence="1">Uncharacterized protein</fullName>
    </submittedName>
</protein>
<proteinExistence type="predicted"/>
<reference evidence="1 2" key="1">
    <citation type="journal article" date="2023" name="bioRxiv">
        <title>Conserved and derived expression patterns and positive selection on dental genes reveal complex evolutionary context of ever-growing rodent molars.</title>
        <authorList>
            <person name="Calamari Z.T."/>
            <person name="Song A."/>
            <person name="Cohen E."/>
            <person name="Akter M."/>
            <person name="Roy R.D."/>
            <person name="Hallikas O."/>
            <person name="Christensen M.M."/>
            <person name="Li P."/>
            <person name="Marangoni P."/>
            <person name="Jernvall J."/>
            <person name="Klein O.D."/>
        </authorList>
    </citation>
    <scope>NUCLEOTIDE SEQUENCE [LARGE SCALE GENOMIC DNA]</scope>
    <source>
        <strain evidence="1">V071</strain>
    </source>
</reference>
<dbReference type="EMBL" id="JBBHLL010000053">
    <property type="protein sequence ID" value="KAK7823336.1"/>
    <property type="molecule type" value="Genomic_DNA"/>
</dbReference>
<evidence type="ECO:0000313" key="2">
    <source>
        <dbReference type="Proteomes" id="UP001488838"/>
    </source>
</evidence>
<evidence type="ECO:0000313" key="1">
    <source>
        <dbReference type="EMBL" id="KAK7823336.1"/>
    </source>
</evidence>
<dbReference type="AlphaFoldDB" id="A0AAW0JA93"/>
<sequence>VKTPEDLKISEVLQVRTQLLESPVPQIKQAKWILQTIPEKYCQHQEEGRLKLEEAMNALELGRKME</sequence>
<gene>
    <name evidence="1" type="ORF">U0070_007678</name>
</gene>
<comment type="caution">
    <text evidence="1">The sequence shown here is derived from an EMBL/GenBank/DDBJ whole genome shotgun (WGS) entry which is preliminary data.</text>
</comment>
<name>A0AAW0JA93_MYOGA</name>
<organism evidence="1 2">
    <name type="scientific">Myodes glareolus</name>
    <name type="common">Bank vole</name>
    <name type="synonym">Clethrionomys glareolus</name>
    <dbReference type="NCBI Taxonomy" id="447135"/>
    <lineage>
        <taxon>Eukaryota</taxon>
        <taxon>Metazoa</taxon>
        <taxon>Chordata</taxon>
        <taxon>Craniata</taxon>
        <taxon>Vertebrata</taxon>
        <taxon>Euteleostomi</taxon>
        <taxon>Mammalia</taxon>
        <taxon>Eutheria</taxon>
        <taxon>Euarchontoglires</taxon>
        <taxon>Glires</taxon>
        <taxon>Rodentia</taxon>
        <taxon>Myomorpha</taxon>
        <taxon>Muroidea</taxon>
        <taxon>Cricetidae</taxon>
        <taxon>Arvicolinae</taxon>
        <taxon>Myodes</taxon>
    </lineage>
</organism>
<dbReference type="Proteomes" id="UP001488838">
    <property type="component" value="Unassembled WGS sequence"/>
</dbReference>
<accession>A0AAW0JA93</accession>